<dbReference type="AlphaFoldDB" id="A0A0E9MP52"/>
<feature type="domain" description="ABC transporter" evidence="5">
    <location>
        <begin position="5"/>
        <end position="232"/>
    </location>
</feature>
<comment type="caution">
    <text evidence="6">The sequence shown here is derived from an EMBL/GenBank/DDBJ whole genome shotgun (WGS) entry which is preliminary data.</text>
</comment>
<feature type="domain" description="ABC transporter" evidence="5">
    <location>
        <begin position="335"/>
        <end position="523"/>
    </location>
</feature>
<evidence type="ECO:0000256" key="2">
    <source>
        <dbReference type="ARBA" id="ARBA00022741"/>
    </source>
</evidence>
<keyword evidence="1" id="KW-0677">Repeat</keyword>
<protein>
    <submittedName>
        <fullName evidence="6">Putative ABC transporter ATP-binding protein</fullName>
    </submittedName>
</protein>
<evidence type="ECO:0000256" key="1">
    <source>
        <dbReference type="ARBA" id="ARBA00022737"/>
    </source>
</evidence>
<gene>
    <name evidence="6" type="ORF">SCH01S_29_00270</name>
</gene>
<dbReference type="PROSITE" id="PS50893">
    <property type="entry name" value="ABC_TRANSPORTER_2"/>
    <property type="match status" value="2"/>
</dbReference>
<organism evidence="6 7">
    <name type="scientific">Sphingomonas changbaiensis NBRC 104936</name>
    <dbReference type="NCBI Taxonomy" id="1219043"/>
    <lineage>
        <taxon>Bacteria</taxon>
        <taxon>Pseudomonadati</taxon>
        <taxon>Pseudomonadota</taxon>
        <taxon>Alphaproteobacteria</taxon>
        <taxon>Sphingomonadales</taxon>
        <taxon>Sphingomonadaceae</taxon>
        <taxon>Sphingomonas</taxon>
    </lineage>
</organism>
<dbReference type="InterPro" id="IPR050611">
    <property type="entry name" value="ABCF"/>
</dbReference>
<accession>A0A0E9MP52</accession>
<dbReference type="FunFam" id="3.40.50.300:FF:001320">
    <property type="entry name" value="Heme ABC transporter ATP-binding protein"/>
    <property type="match status" value="1"/>
</dbReference>
<reference evidence="6 7" key="1">
    <citation type="submission" date="2015-04" db="EMBL/GenBank/DDBJ databases">
        <title>Whole genome shotgun sequence of Sphingomonas changbaiensis NBRC 104936.</title>
        <authorList>
            <person name="Katano-Makiyama Y."/>
            <person name="Hosoyama A."/>
            <person name="Hashimoto M."/>
            <person name="Noguchi M."/>
            <person name="Tsuchikane K."/>
            <person name="Ohji S."/>
            <person name="Yamazoe A."/>
            <person name="Ichikawa N."/>
            <person name="Kimura A."/>
            <person name="Fujita N."/>
        </authorList>
    </citation>
    <scope>NUCLEOTIDE SEQUENCE [LARGE SCALE GENOMIC DNA]</scope>
    <source>
        <strain evidence="6 7">NBRC 104936</strain>
    </source>
</reference>
<evidence type="ECO:0000259" key="5">
    <source>
        <dbReference type="PROSITE" id="PS50893"/>
    </source>
</evidence>
<sequence>MSALLTLDRVSLAAPDGRQLFSDLTLAIGRERVGLVGRNGSGKSTLLRAVAGEIQPIAGTITLGGSIGALWQEVGGSTAADLLGVAPALARLARIEGGAGTEVDFEFADWTLPGRIETALAAIGLGTVDLARPIASFSGGERMRLGLARLMIEAPDLILLDEPTNNLDGEGRDAVARLIEGWRGGALIASHDRELLERVDRIVALSPVGVSQFGGGWSAFADAREAERERAAQALERSEAAARSAAREAQAVRERQARRDSGGRAYAASGSAPRIALGLSKRRAEATAGKGERLSARLIEEAQDALDEARASVERVTPLTMSLPETGLAANRTVLAFDDVVLDRGGRRLFGPLTFTVRGPERIAIAGANGSGKSSLLKLVTGELDPSGGTVQRGVACALLDQHVGLLADNLSLLDNLRRQQRELTANQAHAALARFGFRNRDASRLAGTLSGGERLRAGLACVMSSAAPPQMLLLDEPTNHLDLTSIEALEQALQTYDGALLVVSHDPAFLSAIAAQRAIALP</sequence>
<evidence type="ECO:0000256" key="3">
    <source>
        <dbReference type="ARBA" id="ARBA00022840"/>
    </source>
</evidence>
<dbReference type="OrthoDB" id="9808609at2"/>
<dbReference type="PROSITE" id="PS00211">
    <property type="entry name" value="ABC_TRANSPORTER_1"/>
    <property type="match status" value="1"/>
</dbReference>
<dbReference type="RefSeq" id="WP_046348166.1">
    <property type="nucleotide sequence ID" value="NZ_BBWU01000029.1"/>
</dbReference>
<dbReference type="InterPro" id="IPR027417">
    <property type="entry name" value="P-loop_NTPase"/>
</dbReference>
<dbReference type="InterPro" id="IPR003439">
    <property type="entry name" value="ABC_transporter-like_ATP-bd"/>
</dbReference>
<keyword evidence="2" id="KW-0547">Nucleotide-binding</keyword>
<keyword evidence="7" id="KW-1185">Reference proteome</keyword>
<dbReference type="PANTHER" id="PTHR19211:SF6">
    <property type="entry name" value="BLL7188 PROTEIN"/>
    <property type="match status" value="1"/>
</dbReference>
<dbReference type="InterPro" id="IPR017871">
    <property type="entry name" value="ABC_transporter-like_CS"/>
</dbReference>
<dbReference type="SMART" id="SM00382">
    <property type="entry name" value="AAA"/>
    <property type="match status" value="2"/>
</dbReference>
<dbReference type="Pfam" id="PF00005">
    <property type="entry name" value="ABC_tran"/>
    <property type="match status" value="2"/>
</dbReference>
<dbReference type="STRING" id="1219043.SCH01S_29_00270"/>
<dbReference type="PANTHER" id="PTHR19211">
    <property type="entry name" value="ATP-BINDING TRANSPORT PROTEIN-RELATED"/>
    <property type="match status" value="1"/>
</dbReference>
<dbReference type="InterPro" id="IPR003593">
    <property type="entry name" value="AAA+_ATPase"/>
</dbReference>
<evidence type="ECO:0000313" key="6">
    <source>
        <dbReference type="EMBL" id="GAO39339.1"/>
    </source>
</evidence>
<name>A0A0E9MP52_9SPHN</name>
<dbReference type="CDD" id="cd03221">
    <property type="entry name" value="ABCF_EF-3"/>
    <property type="match status" value="2"/>
</dbReference>
<dbReference type="GO" id="GO:0005524">
    <property type="term" value="F:ATP binding"/>
    <property type="evidence" value="ECO:0007669"/>
    <property type="project" value="UniProtKB-KW"/>
</dbReference>
<keyword evidence="4" id="KW-0175">Coiled coil</keyword>
<dbReference type="Gene3D" id="3.40.50.300">
    <property type="entry name" value="P-loop containing nucleotide triphosphate hydrolases"/>
    <property type="match status" value="2"/>
</dbReference>
<proteinExistence type="predicted"/>
<dbReference type="GO" id="GO:0016887">
    <property type="term" value="F:ATP hydrolysis activity"/>
    <property type="evidence" value="ECO:0007669"/>
    <property type="project" value="InterPro"/>
</dbReference>
<dbReference type="EMBL" id="BBWU01000029">
    <property type="protein sequence ID" value="GAO39339.1"/>
    <property type="molecule type" value="Genomic_DNA"/>
</dbReference>
<evidence type="ECO:0000313" key="7">
    <source>
        <dbReference type="Proteomes" id="UP000033202"/>
    </source>
</evidence>
<feature type="coiled-coil region" evidence="4">
    <location>
        <begin position="221"/>
        <end position="255"/>
    </location>
</feature>
<evidence type="ECO:0000256" key="4">
    <source>
        <dbReference type="SAM" id="Coils"/>
    </source>
</evidence>
<dbReference type="Proteomes" id="UP000033202">
    <property type="component" value="Unassembled WGS sequence"/>
</dbReference>
<keyword evidence="3 6" id="KW-0067">ATP-binding</keyword>
<dbReference type="SUPFAM" id="SSF52540">
    <property type="entry name" value="P-loop containing nucleoside triphosphate hydrolases"/>
    <property type="match status" value="2"/>
</dbReference>